<evidence type="ECO:0000256" key="3">
    <source>
        <dbReference type="ARBA" id="ARBA00022692"/>
    </source>
</evidence>
<keyword evidence="2" id="KW-1003">Cell membrane</keyword>
<feature type="transmembrane region" description="Helical" evidence="6">
    <location>
        <begin position="112"/>
        <end position="130"/>
    </location>
</feature>
<reference evidence="7 8" key="1">
    <citation type="submission" date="2020-12" db="EMBL/GenBank/DDBJ databases">
        <title>Whole genome sequences of gut porcine anaerobes.</title>
        <authorList>
            <person name="Kubasova T."/>
            <person name="Jahodarova E."/>
            <person name="Rychlik I."/>
        </authorList>
    </citation>
    <scope>NUCLEOTIDE SEQUENCE [LARGE SCALE GENOMIC DNA]</scope>
    <source>
        <strain evidence="7 8">An925</strain>
    </source>
</reference>
<accession>A0ABS9CH67</accession>
<feature type="transmembrane region" description="Helical" evidence="6">
    <location>
        <begin position="300"/>
        <end position="325"/>
    </location>
</feature>
<evidence type="ECO:0000256" key="6">
    <source>
        <dbReference type="SAM" id="Phobius"/>
    </source>
</evidence>
<keyword evidence="5 6" id="KW-0472">Membrane</keyword>
<feature type="transmembrane region" description="Helical" evidence="6">
    <location>
        <begin position="419"/>
        <end position="435"/>
    </location>
</feature>
<feature type="transmembrane region" description="Helical" evidence="6">
    <location>
        <begin position="331"/>
        <end position="354"/>
    </location>
</feature>
<feature type="transmembrane region" description="Helical" evidence="6">
    <location>
        <begin position="46"/>
        <end position="64"/>
    </location>
</feature>
<organism evidence="7 8">
    <name type="scientific">Xylanibacter brevis</name>
    <dbReference type="NCBI Taxonomy" id="83231"/>
    <lineage>
        <taxon>Bacteria</taxon>
        <taxon>Pseudomonadati</taxon>
        <taxon>Bacteroidota</taxon>
        <taxon>Bacteroidia</taxon>
        <taxon>Bacteroidales</taxon>
        <taxon>Prevotellaceae</taxon>
        <taxon>Xylanibacter</taxon>
    </lineage>
</organism>
<feature type="transmembrane region" description="Helical" evidence="6">
    <location>
        <begin position="441"/>
        <end position="460"/>
    </location>
</feature>
<comment type="caution">
    <text evidence="7">The sequence shown here is derived from an EMBL/GenBank/DDBJ whole genome shotgun (WGS) entry which is preliminary data.</text>
</comment>
<feature type="transmembrane region" description="Helical" evidence="6">
    <location>
        <begin position="361"/>
        <end position="384"/>
    </location>
</feature>
<evidence type="ECO:0000256" key="5">
    <source>
        <dbReference type="ARBA" id="ARBA00023136"/>
    </source>
</evidence>
<sequence length="477" mass="54057">MYKVGGKSILNHFATISLGTIINVIVGLISVPIITRLVLPSDYGDYSLFTMYADIAVMVICCGMDQSLVRFYYTRDSYSYKSALLRTCLILPVILFIITVVLYYIIEGFTDISFGFSGLITGLLFFYILLQVFNRFSFLTVRLQYDSRLFASLNVINKALFAILAIVFLLSINSHDLLVLCGSTVIAILVVTVWGIYKEKSIWFGNIKEFNKIDYRQIIKYGTPFVFSLGIATLFHSIDKIALNYYCGSAEVGIYSGALNLIKVFTIVQTTFNSLWAPMAMESYEKNPENKSLFIKANDYITIIMFFIGLLLIVGKDLFALFLGIEYRSAANIFPCLVFFPIMYTISETTCLGIDFSKKSYLHVWVAIGACLTNIIGNVILVPIMAGKGAAISTGISYIVFFTLRTFLARKQYYVDYKLVRIFIFTALTLLYALINTFFEFGTITILGFIICVLCLYLFYRNEIKSLVFETRKQIKI</sequence>
<dbReference type="RefSeq" id="WP_301638316.1">
    <property type="nucleotide sequence ID" value="NZ_JADYTN010000018.1"/>
</dbReference>
<dbReference type="InterPro" id="IPR002797">
    <property type="entry name" value="Polysacc_synth"/>
</dbReference>
<feature type="transmembrane region" description="Helical" evidence="6">
    <location>
        <begin position="177"/>
        <end position="197"/>
    </location>
</feature>
<evidence type="ECO:0000313" key="8">
    <source>
        <dbReference type="Proteomes" id="UP001200470"/>
    </source>
</evidence>
<gene>
    <name evidence="7" type="ORF">I6E12_08755</name>
</gene>
<protein>
    <submittedName>
        <fullName evidence="7">Oligosaccharide flippase family protein</fullName>
    </submittedName>
</protein>
<feature type="transmembrane region" description="Helical" evidence="6">
    <location>
        <begin position="218"/>
        <end position="238"/>
    </location>
</feature>
<feature type="transmembrane region" description="Helical" evidence="6">
    <location>
        <begin position="390"/>
        <end position="407"/>
    </location>
</feature>
<feature type="transmembrane region" description="Helical" evidence="6">
    <location>
        <begin position="12"/>
        <end position="34"/>
    </location>
</feature>
<keyword evidence="4 6" id="KW-1133">Transmembrane helix</keyword>
<proteinExistence type="predicted"/>
<feature type="transmembrane region" description="Helical" evidence="6">
    <location>
        <begin position="151"/>
        <end position="171"/>
    </location>
</feature>
<keyword evidence="8" id="KW-1185">Reference proteome</keyword>
<keyword evidence="3 6" id="KW-0812">Transmembrane</keyword>
<name>A0ABS9CH67_9BACT</name>
<evidence type="ECO:0000256" key="1">
    <source>
        <dbReference type="ARBA" id="ARBA00004651"/>
    </source>
</evidence>
<dbReference type="EMBL" id="JADYTN010000018">
    <property type="protein sequence ID" value="MCF2564200.1"/>
    <property type="molecule type" value="Genomic_DNA"/>
</dbReference>
<evidence type="ECO:0000256" key="2">
    <source>
        <dbReference type="ARBA" id="ARBA00022475"/>
    </source>
</evidence>
<dbReference type="Pfam" id="PF01943">
    <property type="entry name" value="Polysacc_synt"/>
    <property type="match status" value="1"/>
</dbReference>
<dbReference type="Proteomes" id="UP001200470">
    <property type="component" value="Unassembled WGS sequence"/>
</dbReference>
<dbReference type="InterPro" id="IPR050833">
    <property type="entry name" value="Poly_Biosynth_Transport"/>
</dbReference>
<evidence type="ECO:0000256" key="4">
    <source>
        <dbReference type="ARBA" id="ARBA00022989"/>
    </source>
</evidence>
<feature type="transmembrane region" description="Helical" evidence="6">
    <location>
        <begin position="84"/>
        <end position="106"/>
    </location>
</feature>
<dbReference type="PANTHER" id="PTHR30250:SF11">
    <property type="entry name" value="O-ANTIGEN TRANSPORTER-RELATED"/>
    <property type="match status" value="1"/>
</dbReference>
<feature type="transmembrane region" description="Helical" evidence="6">
    <location>
        <begin position="258"/>
        <end position="279"/>
    </location>
</feature>
<evidence type="ECO:0000313" key="7">
    <source>
        <dbReference type="EMBL" id="MCF2564200.1"/>
    </source>
</evidence>
<dbReference type="PANTHER" id="PTHR30250">
    <property type="entry name" value="PST FAMILY PREDICTED COLANIC ACID TRANSPORTER"/>
    <property type="match status" value="1"/>
</dbReference>
<comment type="subcellular location">
    <subcellularLocation>
        <location evidence="1">Cell membrane</location>
        <topology evidence="1">Multi-pass membrane protein</topology>
    </subcellularLocation>
</comment>